<accession>A0A401SVF1</accession>
<protein>
    <submittedName>
        <fullName evidence="1">Uncharacterized protein</fullName>
    </submittedName>
</protein>
<sequence length="121" mass="13359">MGTTSSISGEGLTLESVLQLDNSVSVIAKPEELQNEQPHSLPPSTPIVQEESVSSIQQQIDPAQEALTDHPAYQHFLQYIEARQQVLLFNIACCDEMLEQLEHLLTVSEPSPAEAMKQCDN</sequence>
<dbReference type="EMBL" id="BEZZ01000590">
    <property type="protein sequence ID" value="GCC34358.1"/>
    <property type="molecule type" value="Genomic_DNA"/>
</dbReference>
<name>A0A401SVF1_CHIPU</name>
<keyword evidence="2" id="KW-1185">Reference proteome</keyword>
<proteinExistence type="predicted"/>
<dbReference type="AlphaFoldDB" id="A0A401SVF1"/>
<dbReference type="OrthoDB" id="10527325at2759"/>
<dbReference type="OMA" id="YIEARQQ"/>
<evidence type="ECO:0000313" key="1">
    <source>
        <dbReference type="EMBL" id="GCC34358.1"/>
    </source>
</evidence>
<evidence type="ECO:0000313" key="2">
    <source>
        <dbReference type="Proteomes" id="UP000287033"/>
    </source>
</evidence>
<reference evidence="1 2" key="1">
    <citation type="journal article" date="2018" name="Nat. Ecol. Evol.">
        <title>Shark genomes provide insights into elasmobranch evolution and the origin of vertebrates.</title>
        <authorList>
            <person name="Hara Y"/>
            <person name="Yamaguchi K"/>
            <person name="Onimaru K"/>
            <person name="Kadota M"/>
            <person name="Koyanagi M"/>
            <person name="Keeley SD"/>
            <person name="Tatsumi K"/>
            <person name="Tanaka K"/>
            <person name="Motone F"/>
            <person name="Kageyama Y"/>
            <person name="Nozu R"/>
            <person name="Adachi N"/>
            <person name="Nishimura O"/>
            <person name="Nakagawa R"/>
            <person name="Tanegashima C"/>
            <person name="Kiyatake I"/>
            <person name="Matsumoto R"/>
            <person name="Murakumo K"/>
            <person name="Nishida K"/>
            <person name="Terakita A"/>
            <person name="Kuratani S"/>
            <person name="Sato K"/>
            <person name="Hyodo S Kuraku.S."/>
        </authorList>
    </citation>
    <scope>NUCLEOTIDE SEQUENCE [LARGE SCALE GENOMIC DNA]</scope>
</reference>
<dbReference type="Proteomes" id="UP000287033">
    <property type="component" value="Unassembled WGS sequence"/>
</dbReference>
<organism evidence="1 2">
    <name type="scientific">Chiloscyllium punctatum</name>
    <name type="common">Brownbanded bambooshark</name>
    <name type="synonym">Hemiscyllium punctatum</name>
    <dbReference type="NCBI Taxonomy" id="137246"/>
    <lineage>
        <taxon>Eukaryota</taxon>
        <taxon>Metazoa</taxon>
        <taxon>Chordata</taxon>
        <taxon>Craniata</taxon>
        <taxon>Vertebrata</taxon>
        <taxon>Chondrichthyes</taxon>
        <taxon>Elasmobranchii</taxon>
        <taxon>Galeomorphii</taxon>
        <taxon>Galeoidea</taxon>
        <taxon>Orectolobiformes</taxon>
        <taxon>Hemiscylliidae</taxon>
        <taxon>Chiloscyllium</taxon>
    </lineage>
</organism>
<comment type="caution">
    <text evidence="1">The sequence shown here is derived from an EMBL/GenBank/DDBJ whole genome shotgun (WGS) entry which is preliminary data.</text>
</comment>
<gene>
    <name evidence="1" type="ORF">chiPu_0012831</name>
</gene>